<dbReference type="SUPFAM" id="SSF52540">
    <property type="entry name" value="P-loop containing nucleoside triphosphate hydrolases"/>
    <property type="match status" value="1"/>
</dbReference>
<feature type="domain" description="ABC transporter" evidence="1">
    <location>
        <begin position="3"/>
        <end position="30"/>
    </location>
</feature>
<keyword evidence="3" id="KW-1185">Reference proteome</keyword>
<organism evidence="2 3">
    <name type="scientific">Luoshenia tenuis</name>
    <dbReference type="NCBI Taxonomy" id="2763654"/>
    <lineage>
        <taxon>Bacteria</taxon>
        <taxon>Bacillati</taxon>
        <taxon>Bacillota</taxon>
        <taxon>Clostridia</taxon>
        <taxon>Christensenellales</taxon>
        <taxon>Christensenellaceae</taxon>
        <taxon>Luoshenia</taxon>
    </lineage>
</organism>
<sequence length="168" mass="19920">MKIAVMGYSGAGKSTLAKALSGHYQCPLLYLDTVNFEPGWVERDPEKGREIVTRFMQNSSWVIDGNYARFYQPQRLQQADCIIWMNYARVRCFFRALKRYYRHKGRARESCAPGCVEKFDWAFAWWILWAGRTREKRAHYRQIVEQYAPKVVILKNDRQVARFLKNLP</sequence>
<dbReference type="GO" id="GO:0016887">
    <property type="term" value="F:ATP hydrolysis activity"/>
    <property type="evidence" value="ECO:0007669"/>
    <property type="project" value="InterPro"/>
</dbReference>
<gene>
    <name evidence="2" type="ORF">H8699_04360</name>
</gene>
<dbReference type="RefSeq" id="WP_249284647.1">
    <property type="nucleotide sequence ID" value="NZ_JACRSO010000001.1"/>
</dbReference>
<dbReference type="InterPro" id="IPR052922">
    <property type="entry name" value="Cytidylate_Kinase-2"/>
</dbReference>
<dbReference type="Gene3D" id="3.40.50.300">
    <property type="entry name" value="P-loop containing nucleotide triphosphate hydrolases"/>
    <property type="match status" value="1"/>
</dbReference>
<protein>
    <submittedName>
        <fullName evidence="2">ATP-binding cassette domain-containing protein</fullName>
    </submittedName>
</protein>
<evidence type="ECO:0000259" key="1">
    <source>
        <dbReference type="Pfam" id="PF00005"/>
    </source>
</evidence>
<dbReference type="GO" id="GO:0005524">
    <property type="term" value="F:ATP binding"/>
    <property type="evidence" value="ECO:0007669"/>
    <property type="project" value="UniProtKB-KW"/>
</dbReference>
<keyword evidence="2" id="KW-0547">Nucleotide-binding</keyword>
<comment type="caution">
    <text evidence="2">The sequence shown here is derived from an EMBL/GenBank/DDBJ whole genome shotgun (WGS) entry which is preliminary data.</text>
</comment>
<dbReference type="Proteomes" id="UP000654279">
    <property type="component" value="Unassembled WGS sequence"/>
</dbReference>
<name>A0A926CXU2_9FIRM</name>
<dbReference type="PANTHER" id="PTHR37816:SF3">
    <property type="entry name" value="MODULATES DNA TOPOLOGY"/>
    <property type="match status" value="1"/>
</dbReference>
<reference evidence="2" key="1">
    <citation type="submission" date="2020-08" db="EMBL/GenBank/DDBJ databases">
        <title>Genome public.</title>
        <authorList>
            <person name="Liu C."/>
            <person name="Sun Q."/>
        </authorList>
    </citation>
    <scope>NUCLEOTIDE SEQUENCE</scope>
    <source>
        <strain evidence="2">NSJ-44</strain>
    </source>
</reference>
<proteinExistence type="predicted"/>
<evidence type="ECO:0000313" key="2">
    <source>
        <dbReference type="EMBL" id="MBC8528670.1"/>
    </source>
</evidence>
<evidence type="ECO:0000313" key="3">
    <source>
        <dbReference type="Proteomes" id="UP000654279"/>
    </source>
</evidence>
<keyword evidence="2" id="KW-0067">ATP-binding</keyword>
<dbReference type="AlphaFoldDB" id="A0A926CXU2"/>
<dbReference type="InterPro" id="IPR003439">
    <property type="entry name" value="ABC_transporter-like_ATP-bd"/>
</dbReference>
<dbReference type="PANTHER" id="PTHR37816">
    <property type="entry name" value="YALI0E33011P"/>
    <property type="match status" value="1"/>
</dbReference>
<dbReference type="EMBL" id="JACRSO010000001">
    <property type="protein sequence ID" value="MBC8528670.1"/>
    <property type="molecule type" value="Genomic_DNA"/>
</dbReference>
<accession>A0A926CXU2</accession>
<dbReference type="InterPro" id="IPR027417">
    <property type="entry name" value="P-loop_NTPase"/>
</dbReference>
<dbReference type="Pfam" id="PF00005">
    <property type="entry name" value="ABC_tran"/>
    <property type="match status" value="1"/>
</dbReference>